<dbReference type="EMBL" id="OW240920">
    <property type="protein sequence ID" value="CAH2315116.1"/>
    <property type="molecule type" value="Genomic_DNA"/>
</dbReference>
<dbReference type="AlphaFoldDB" id="A0AAD1T099"/>
<accession>A0AAD1T099</accession>
<sequence length="125" mass="14205">GRPAGFEVALRGISTCLSQLSIKRQLHTKISKIKKIPAIQRYLLCYSVLCHKMAAKPNHDTSSMCMDLHPARPEEPHLPQSPPMIQADMYDLAISWQLNSTTRAMKNIGNLLQEMKQIFNAYLNR</sequence>
<dbReference type="Proteomes" id="UP001295444">
    <property type="component" value="Chromosome 09"/>
</dbReference>
<evidence type="ECO:0000313" key="2">
    <source>
        <dbReference type="Proteomes" id="UP001295444"/>
    </source>
</evidence>
<gene>
    <name evidence="1" type="ORF">PECUL_23A011901</name>
</gene>
<keyword evidence="2" id="KW-1185">Reference proteome</keyword>
<reference evidence="1" key="1">
    <citation type="submission" date="2022-03" db="EMBL/GenBank/DDBJ databases">
        <authorList>
            <person name="Alioto T."/>
            <person name="Alioto T."/>
            <person name="Gomez Garrido J."/>
        </authorList>
    </citation>
    <scope>NUCLEOTIDE SEQUENCE</scope>
</reference>
<proteinExistence type="predicted"/>
<evidence type="ECO:0000313" key="1">
    <source>
        <dbReference type="EMBL" id="CAH2315116.1"/>
    </source>
</evidence>
<organism evidence="1 2">
    <name type="scientific">Pelobates cultripes</name>
    <name type="common">Western spadefoot toad</name>
    <dbReference type="NCBI Taxonomy" id="61616"/>
    <lineage>
        <taxon>Eukaryota</taxon>
        <taxon>Metazoa</taxon>
        <taxon>Chordata</taxon>
        <taxon>Craniata</taxon>
        <taxon>Vertebrata</taxon>
        <taxon>Euteleostomi</taxon>
        <taxon>Amphibia</taxon>
        <taxon>Batrachia</taxon>
        <taxon>Anura</taxon>
        <taxon>Pelobatoidea</taxon>
        <taxon>Pelobatidae</taxon>
        <taxon>Pelobates</taxon>
    </lineage>
</organism>
<feature type="non-terminal residue" evidence="1">
    <location>
        <position position="125"/>
    </location>
</feature>
<feature type="non-terminal residue" evidence="1">
    <location>
        <position position="1"/>
    </location>
</feature>
<name>A0AAD1T099_PELCU</name>
<protein>
    <submittedName>
        <fullName evidence="1">Uncharacterized protein</fullName>
    </submittedName>
</protein>